<evidence type="ECO:0000256" key="2">
    <source>
        <dbReference type="ARBA" id="ARBA00012543"/>
    </source>
</evidence>
<feature type="compositionally biased region" description="Polar residues" evidence="10">
    <location>
        <begin position="153"/>
        <end position="163"/>
    </location>
</feature>
<dbReference type="InterPro" id="IPR029044">
    <property type="entry name" value="Nucleotide-diphossugar_trans"/>
</dbReference>
<feature type="compositionally biased region" description="Low complexity" evidence="10">
    <location>
        <begin position="1299"/>
        <end position="1310"/>
    </location>
</feature>
<feature type="transmembrane region" description="Helical" evidence="11">
    <location>
        <begin position="1115"/>
        <end position="1136"/>
    </location>
</feature>
<name>A0A433DBZ7_9FUNG</name>
<feature type="region of interest" description="Disordered" evidence="10">
    <location>
        <begin position="587"/>
        <end position="612"/>
    </location>
</feature>
<keyword evidence="5" id="KW-0808">Transferase</keyword>
<dbReference type="GO" id="GO:0006031">
    <property type="term" value="P:chitin biosynthetic process"/>
    <property type="evidence" value="ECO:0007669"/>
    <property type="project" value="TreeGrafter"/>
</dbReference>
<evidence type="ECO:0000256" key="9">
    <source>
        <dbReference type="ARBA" id="ARBA00023180"/>
    </source>
</evidence>
<evidence type="ECO:0000256" key="6">
    <source>
        <dbReference type="ARBA" id="ARBA00022692"/>
    </source>
</evidence>
<dbReference type="Pfam" id="PF22997">
    <property type="entry name" value="CHS4"/>
    <property type="match status" value="1"/>
</dbReference>
<protein>
    <recommendedName>
        <fullName evidence="2">chitin synthase</fullName>
        <ecNumber evidence="2">2.4.1.16</ecNumber>
    </recommendedName>
</protein>
<keyword evidence="7 11" id="KW-1133">Transmembrane helix</keyword>
<sequence>MSVPRPHGSPRASPRASPAHSSAVSDARFSTQQSPNPSYRNSEYRNGSGSPRRGTRPHNDNQQYVPQGQTGNRQSTYSGAQSRRPNVPSETSSGRHTSSSGDTGHRGSSPSTQNRSSARPRPGTYTGGNGYGPPNSSRNLAYRSRDPEAGAYQRQNLNRQRSLTRPERQRQRTPMIRTGEGYTVEEGPQHRRPGMGPNTRRQMQAQRTQAPQQQQQQQPEPPKKSMVKPKPQLSWWAIMAIILTCCCPSFCLKWCCKKGDPLVQQAWREKVALCYIILSCCAALAFLTFGLRDALCPEQQRSLFEYSQVNYGNGERVHPYRDNITVYGQVYKFEFMQEYFATQGLNLSVDYKNTDMSGLFDNDVANDCNKYDTTYMETHGECIVYAPYGGWLETDTRQCLNISSLRTAFKQTGAVSTALSFDWSDIAPNNMNQGKPELLVYGETVLNISYYLNQADSLFFGRNTHIALMSGRGQDGSAVLTRYTDSAAAMNCILARYTAGVVASETMGCVASEIIMMVTLVVIVGLIVVRFTMAVLFQWFISSSLVKPGGRSGILAWRSEAGGNYDPANERPASIYSGAIPTGSSSSLGNVSTASGTPSPPAPSPVIPNSSSETVSVVNTPIGADIVKTKLYTAMLVTCYSEGEASLRTTLDSLAATTYSTKHKVRIISVHCSSRCEVVVLLFFIIADGIITGSGNDRSTPDICISMLTLDPTMADPAPATYMAIADGEKQLNRAKVVRTLRPCLPIVSQRQLFHVRDMQLTDFLSHQQYAGHYKYMDVSIPAVLVVKSGNPAEVASGQKAGNRGKRDSQLILMSFFQRVLFNDRLTELDYELFWKMSWLMKGVTPDKFELVLMVDADTKVLPDSLTYMVAAMVNDITIMGLCGETRIANKRTSWVTGIQVFEYYISHHYAKAFESVFGGVTCLPGCFCMYRIKAPKNGAWVPILANPDIVLEYNQNVVTTLHAKNLLLLGEDRFLSTLMLRTFPKRQMMFVPQARCKTVVPDSFSVLLSQRRRWINSTVHNLMELVLVSDLCGIACLSMQFAVFLELIGTIVLPAAVCFTLWLVIDTAITANPQIEPLVILAAILGLPALLIVMTTRKLVYIMWMFGELQCPEMLYLAALPVWNFVLPVYSFWHFDDFSWGQTRQVAGEVKGHDHSRAEGEFDSSQIVMKKWEEWERERLGQKKTKAHRTTNLKTPSDFNKSDSDITLAAPITAAFGDRKMFGSPTNSFRNSIATPSSILLHPDNAYRASSYMPQGAQDPRRLSGISVNGSTKGTQMAAYQRQSAASAIPLQDLPNRSSTSIGSASDASSVFTGHENEVANMPTVRPVQRNSQLPLLNRQDSQNQSYEMQSPQAGNATRRNQQDNDAGGPHLEGSDKELMEEEQAEDDVPVRRRGDVHEGEVERETR</sequence>
<feature type="region of interest" description="Disordered" evidence="10">
    <location>
        <begin position="1"/>
        <end position="228"/>
    </location>
</feature>
<comment type="caution">
    <text evidence="13">The sequence shown here is derived from an EMBL/GenBank/DDBJ whole genome shotgun (WGS) entry which is preliminary data.</text>
</comment>
<evidence type="ECO:0000256" key="7">
    <source>
        <dbReference type="ARBA" id="ARBA00022989"/>
    </source>
</evidence>
<feature type="compositionally biased region" description="Polar residues" evidence="10">
    <location>
        <begin position="106"/>
        <end position="117"/>
    </location>
</feature>
<dbReference type="OrthoDB" id="370884at2759"/>
<feature type="compositionally biased region" description="Low complexity" evidence="10">
    <location>
        <begin position="1"/>
        <end position="23"/>
    </location>
</feature>
<dbReference type="PANTHER" id="PTHR22914">
    <property type="entry name" value="CHITIN SYNTHASE"/>
    <property type="match status" value="1"/>
</dbReference>
<keyword evidence="8 11" id="KW-0472">Membrane</keyword>
<dbReference type="Proteomes" id="UP000268093">
    <property type="component" value="Unassembled WGS sequence"/>
</dbReference>
<feature type="compositionally biased region" description="Low complexity" evidence="10">
    <location>
        <begin position="199"/>
        <end position="218"/>
    </location>
</feature>
<gene>
    <name evidence="13" type="ORF">BC936DRAFT_144665</name>
</gene>
<accession>A0A433DBZ7</accession>
<dbReference type="GO" id="GO:0004100">
    <property type="term" value="F:chitin synthase activity"/>
    <property type="evidence" value="ECO:0007669"/>
    <property type="project" value="UniProtKB-EC"/>
</dbReference>
<evidence type="ECO:0000256" key="3">
    <source>
        <dbReference type="ARBA" id="ARBA00022475"/>
    </source>
</evidence>
<dbReference type="PANTHER" id="PTHR22914:SF16">
    <property type="entry name" value="CHITIN SYNTHASE 3"/>
    <property type="match status" value="1"/>
</dbReference>
<feature type="domain" description="Chitin synthase 4-like" evidence="12">
    <location>
        <begin position="420"/>
        <end position="500"/>
    </location>
</feature>
<dbReference type="GO" id="GO:0005886">
    <property type="term" value="C:plasma membrane"/>
    <property type="evidence" value="ECO:0007669"/>
    <property type="project" value="UniProtKB-SubCell"/>
</dbReference>
<keyword evidence="4" id="KW-0328">Glycosyltransferase</keyword>
<organism evidence="13 14">
    <name type="scientific">Jimgerdemannia flammicorona</name>
    <dbReference type="NCBI Taxonomy" id="994334"/>
    <lineage>
        <taxon>Eukaryota</taxon>
        <taxon>Fungi</taxon>
        <taxon>Fungi incertae sedis</taxon>
        <taxon>Mucoromycota</taxon>
        <taxon>Mucoromycotina</taxon>
        <taxon>Endogonomycetes</taxon>
        <taxon>Endogonales</taxon>
        <taxon>Endogonaceae</taxon>
        <taxon>Jimgerdemannia</taxon>
    </lineage>
</organism>
<feature type="compositionally biased region" description="Polar residues" evidence="10">
    <location>
        <begin position="28"/>
        <end position="49"/>
    </location>
</feature>
<reference evidence="13 14" key="1">
    <citation type="journal article" date="2018" name="New Phytol.">
        <title>Phylogenomics of Endogonaceae and evolution of mycorrhizas within Mucoromycota.</title>
        <authorList>
            <person name="Chang Y."/>
            <person name="Desiro A."/>
            <person name="Na H."/>
            <person name="Sandor L."/>
            <person name="Lipzen A."/>
            <person name="Clum A."/>
            <person name="Barry K."/>
            <person name="Grigoriev I.V."/>
            <person name="Martin F.M."/>
            <person name="Stajich J.E."/>
            <person name="Smith M.E."/>
            <person name="Bonito G."/>
            <person name="Spatafora J.W."/>
        </authorList>
    </citation>
    <scope>NUCLEOTIDE SEQUENCE [LARGE SCALE GENOMIC DNA]</scope>
    <source>
        <strain evidence="13 14">GMNB39</strain>
    </source>
</reference>
<feature type="transmembrane region" description="Helical" evidence="11">
    <location>
        <begin position="514"/>
        <end position="541"/>
    </location>
</feature>
<evidence type="ECO:0000256" key="5">
    <source>
        <dbReference type="ARBA" id="ARBA00022679"/>
    </source>
</evidence>
<feature type="region of interest" description="Disordered" evidence="10">
    <location>
        <begin position="1341"/>
        <end position="1408"/>
    </location>
</feature>
<keyword evidence="6 11" id="KW-0812">Transmembrane</keyword>
<evidence type="ECO:0000256" key="8">
    <source>
        <dbReference type="ARBA" id="ARBA00023136"/>
    </source>
</evidence>
<evidence type="ECO:0000259" key="12">
    <source>
        <dbReference type="Pfam" id="PF22997"/>
    </source>
</evidence>
<dbReference type="EMBL" id="RBNI01003433">
    <property type="protein sequence ID" value="RUP48368.1"/>
    <property type="molecule type" value="Genomic_DNA"/>
</dbReference>
<dbReference type="InterPro" id="IPR004835">
    <property type="entry name" value="Chitin_synth"/>
</dbReference>
<feature type="compositionally biased region" description="Basic and acidic residues" evidence="10">
    <location>
        <begin position="1390"/>
        <end position="1408"/>
    </location>
</feature>
<feature type="compositionally biased region" description="Acidic residues" evidence="10">
    <location>
        <begin position="1380"/>
        <end position="1389"/>
    </location>
</feature>
<dbReference type="SUPFAM" id="SSF53448">
    <property type="entry name" value="Nucleotide-diphospho-sugar transferases"/>
    <property type="match status" value="1"/>
</dbReference>
<feature type="transmembrane region" description="Helical" evidence="11">
    <location>
        <begin position="233"/>
        <end position="252"/>
    </location>
</feature>
<evidence type="ECO:0000256" key="10">
    <source>
        <dbReference type="SAM" id="MobiDB-lite"/>
    </source>
</evidence>
<dbReference type="InterPro" id="IPR054295">
    <property type="entry name" value="CHS4-like_dom"/>
</dbReference>
<feature type="compositionally biased region" description="Polar residues" evidence="10">
    <location>
        <begin position="60"/>
        <end position="84"/>
    </location>
</feature>
<dbReference type="EC" id="2.4.1.16" evidence="2"/>
<feature type="compositionally biased region" description="Low complexity" evidence="10">
    <location>
        <begin position="89"/>
        <end position="102"/>
    </location>
</feature>
<proteinExistence type="predicted"/>
<feature type="region of interest" description="Disordered" evidence="10">
    <location>
        <begin position="1290"/>
        <end position="1310"/>
    </location>
</feature>
<keyword evidence="14" id="KW-1185">Reference proteome</keyword>
<feature type="compositionally biased region" description="Polar residues" evidence="10">
    <location>
        <begin position="1341"/>
        <end position="1361"/>
    </location>
</feature>
<evidence type="ECO:0000256" key="11">
    <source>
        <dbReference type="SAM" id="Phobius"/>
    </source>
</evidence>
<keyword evidence="3" id="KW-1003">Cell membrane</keyword>
<evidence type="ECO:0000256" key="4">
    <source>
        <dbReference type="ARBA" id="ARBA00022676"/>
    </source>
</evidence>
<comment type="subcellular location">
    <subcellularLocation>
        <location evidence="1">Cell membrane</location>
        <topology evidence="1">Multi-pass membrane protein</topology>
    </subcellularLocation>
</comment>
<feature type="transmembrane region" description="Helical" evidence="11">
    <location>
        <begin position="1078"/>
        <end position="1095"/>
    </location>
</feature>
<evidence type="ECO:0000313" key="13">
    <source>
        <dbReference type="EMBL" id="RUP48368.1"/>
    </source>
</evidence>
<keyword evidence="9" id="KW-0325">Glycoprotein</keyword>
<dbReference type="CDD" id="cd04190">
    <property type="entry name" value="Chitin_synth_C"/>
    <property type="match status" value="1"/>
</dbReference>
<dbReference type="Pfam" id="PF03142">
    <property type="entry name" value="Chitin_synth_2"/>
    <property type="match status" value="2"/>
</dbReference>
<feature type="transmembrane region" description="Helical" evidence="11">
    <location>
        <begin position="1048"/>
        <end position="1066"/>
    </location>
</feature>
<evidence type="ECO:0000256" key="1">
    <source>
        <dbReference type="ARBA" id="ARBA00004651"/>
    </source>
</evidence>
<dbReference type="GO" id="GO:0030428">
    <property type="term" value="C:cell septum"/>
    <property type="evidence" value="ECO:0007669"/>
    <property type="project" value="TreeGrafter"/>
</dbReference>
<feature type="transmembrane region" description="Helical" evidence="11">
    <location>
        <begin position="272"/>
        <end position="291"/>
    </location>
</feature>
<evidence type="ECO:0000313" key="14">
    <source>
        <dbReference type="Proteomes" id="UP000268093"/>
    </source>
</evidence>